<comment type="caution">
    <text evidence="2">The sequence shown here is derived from an EMBL/GenBank/DDBJ whole genome shotgun (WGS) entry which is preliminary data.</text>
</comment>
<evidence type="ECO:0000313" key="3">
    <source>
        <dbReference type="Proteomes" id="UP000663853"/>
    </source>
</evidence>
<gene>
    <name evidence="2" type="ORF">RDB_LOCUS117005</name>
</gene>
<organism evidence="2 3">
    <name type="scientific">Rhizoctonia solani</name>
    <dbReference type="NCBI Taxonomy" id="456999"/>
    <lineage>
        <taxon>Eukaryota</taxon>
        <taxon>Fungi</taxon>
        <taxon>Dikarya</taxon>
        <taxon>Basidiomycota</taxon>
        <taxon>Agaricomycotina</taxon>
        <taxon>Agaricomycetes</taxon>
        <taxon>Cantharellales</taxon>
        <taxon>Ceratobasidiaceae</taxon>
        <taxon>Rhizoctonia</taxon>
    </lineage>
</organism>
<dbReference type="Proteomes" id="UP000663853">
    <property type="component" value="Unassembled WGS sequence"/>
</dbReference>
<name>A0A8H3H7P2_9AGAM</name>
<dbReference type="AlphaFoldDB" id="A0A8H3H7P2"/>
<proteinExistence type="predicted"/>
<feature type="compositionally biased region" description="Polar residues" evidence="1">
    <location>
        <begin position="33"/>
        <end position="42"/>
    </location>
</feature>
<evidence type="ECO:0000256" key="1">
    <source>
        <dbReference type="SAM" id="MobiDB-lite"/>
    </source>
</evidence>
<feature type="region of interest" description="Disordered" evidence="1">
    <location>
        <begin position="1"/>
        <end position="46"/>
    </location>
</feature>
<protein>
    <submittedName>
        <fullName evidence="2">Uncharacterized protein</fullName>
    </submittedName>
</protein>
<accession>A0A8H3H7P2</accession>
<dbReference type="EMBL" id="CAJMXA010003577">
    <property type="protein sequence ID" value="CAE6504081.1"/>
    <property type="molecule type" value="Genomic_DNA"/>
</dbReference>
<feature type="compositionally biased region" description="Basic and acidic residues" evidence="1">
    <location>
        <begin position="1"/>
        <end position="10"/>
    </location>
</feature>
<sequence length="197" mass="21556">MVSVLDDKVDGGGVRGKSSHAVGQGPAPPPSTSPYTQGAQDEQPTEEPLKIVFKEVIPEREKALNNVVARIFAWNACHQRQWAFETDEGGLLTHSFTSVIHEYLNSNLSIEGLTYNKLFNEVSARVTRKRDGHPIPQFVQVEHFNSHGVELAAYNILALDIFEGAPGKLPGKAFYLQRCPNKNLSTPNSGSTAGLEC</sequence>
<dbReference type="Gene3D" id="3.40.50.1460">
    <property type="match status" value="1"/>
</dbReference>
<reference evidence="2" key="1">
    <citation type="submission" date="2021-01" db="EMBL/GenBank/DDBJ databases">
        <authorList>
            <person name="Kaushik A."/>
        </authorList>
    </citation>
    <scope>NUCLEOTIDE SEQUENCE</scope>
    <source>
        <strain evidence="2">AG6-10EEA</strain>
    </source>
</reference>
<evidence type="ECO:0000313" key="2">
    <source>
        <dbReference type="EMBL" id="CAE6504081.1"/>
    </source>
</evidence>